<name>A0A934I9W6_9RHOB</name>
<feature type="domain" description="Stealth protein CR1 conserved region 1" evidence="5">
    <location>
        <begin position="1"/>
        <end position="27"/>
    </location>
</feature>
<dbReference type="InterPro" id="IPR031358">
    <property type="entry name" value="Stealth_CR1"/>
</dbReference>
<keyword evidence="3" id="KW-0270">Exopolysaccharide synthesis</keyword>
<sequence length="329" mass="36349">MQIDAVIAWVDGADPAHRAKRAAFGDAGKSGSDQRFVETGEIYVALASILEHAPFVRRIHIVTDDQRPALLPHFAQAGLCAPDRIRVVDHDAIFAGLPAARPNFNSRAIEAALHRIPDLSERFVYLNDDMFFNGPCAPGDLFDPDGRPLLSGRMVAFSDRRPAARLKSLARRLIGRPDTRPSHLVAQETAARLAGFRRTFLRVPHRPHPLRVSTIRRALAAHPGLLERQVGYRFRDRAQYLPVALANHAEIAGGAEPRLRDDVAYLRDRMSGDVEPVLSQIRDGYTPFACVQGLESMPPASRDRVLAVLVDKFGDHLPPAIRTALMDPA</sequence>
<comment type="similarity">
    <text evidence="1">Belongs to the stealth family.</text>
</comment>
<keyword evidence="7" id="KW-1185">Reference proteome</keyword>
<dbReference type="AlphaFoldDB" id="A0A934I9W6"/>
<evidence type="ECO:0000256" key="2">
    <source>
        <dbReference type="ARBA" id="ARBA00022679"/>
    </source>
</evidence>
<dbReference type="PANTHER" id="PTHR24045:SF0">
    <property type="entry name" value="N-ACETYLGLUCOSAMINE-1-PHOSPHOTRANSFERASE SUBUNITS ALPHA_BETA"/>
    <property type="match status" value="1"/>
</dbReference>
<dbReference type="Pfam" id="PF17101">
    <property type="entry name" value="Stealth_CR1"/>
    <property type="match status" value="1"/>
</dbReference>
<organism evidence="6 7">
    <name type="scientific">Palleronia pontilimi</name>
    <dbReference type="NCBI Taxonomy" id="1964209"/>
    <lineage>
        <taxon>Bacteria</taxon>
        <taxon>Pseudomonadati</taxon>
        <taxon>Pseudomonadota</taxon>
        <taxon>Alphaproteobacteria</taxon>
        <taxon>Rhodobacterales</taxon>
        <taxon>Roseobacteraceae</taxon>
        <taxon>Palleronia</taxon>
    </lineage>
</organism>
<dbReference type="PANTHER" id="PTHR24045">
    <property type="match status" value="1"/>
</dbReference>
<accession>A0A934I9W6</accession>
<dbReference type="InterPro" id="IPR047141">
    <property type="entry name" value="Stealth"/>
</dbReference>
<protein>
    <submittedName>
        <fullName evidence="6">Stealth CR1 domain-containing protein</fullName>
    </submittedName>
</protein>
<evidence type="ECO:0000313" key="6">
    <source>
        <dbReference type="EMBL" id="MBJ3763118.1"/>
    </source>
</evidence>
<evidence type="ECO:0000259" key="4">
    <source>
        <dbReference type="Pfam" id="PF11380"/>
    </source>
</evidence>
<dbReference type="RefSeq" id="WP_198916298.1">
    <property type="nucleotide sequence ID" value="NZ_JAEKPD010000009.1"/>
</dbReference>
<dbReference type="Pfam" id="PF11380">
    <property type="entry name" value="Stealth_CR2"/>
    <property type="match status" value="1"/>
</dbReference>
<evidence type="ECO:0000256" key="1">
    <source>
        <dbReference type="ARBA" id="ARBA00007583"/>
    </source>
</evidence>
<dbReference type="EMBL" id="JAEKPD010000009">
    <property type="protein sequence ID" value="MBJ3763118.1"/>
    <property type="molecule type" value="Genomic_DNA"/>
</dbReference>
<comment type="caution">
    <text evidence="6">The sequence shown here is derived from an EMBL/GenBank/DDBJ whole genome shotgun (WGS) entry which is preliminary data.</text>
</comment>
<evidence type="ECO:0000256" key="3">
    <source>
        <dbReference type="ARBA" id="ARBA00023169"/>
    </source>
</evidence>
<dbReference type="Proteomes" id="UP000642488">
    <property type="component" value="Unassembled WGS sequence"/>
</dbReference>
<feature type="domain" description="Stealth protein CR2 conserved region 2" evidence="4">
    <location>
        <begin position="35"/>
        <end position="146"/>
    </location>
</feature>
<reference evidence="6" key="1">
    <citation type="submission" date="2020-12" db="EMBL/GenBank/DDBJ databases">
        <title>Bacterial taxonomy.</title>
        <authorList>
            <person name="Pan X."/>
        </authorList>
    </citation>
    <scope>NUCLEOTIDE SEQUENCE</scope>
    <source>
        <strain evidence="6">KCTC 52957</strain>
    </source>
</reference>
<dbReference type="InterPro" id="IPR021520">
    <property type="entry name" value="Stealth_CR2"/>
</dbReference>
<dbReference type="GO" id="GO:0000271">
    <property type="term" value="P:polysaccharide biosynthetic process"/>
    <property type="evidence" value="ECO:0007669"/>
    <property type="project" value="UniProtKB-KW"/>
</dbReference>
<proteinExistence type="inferred from homology"/>
<gene>
    <name evidence="6" type="ORF">ILP92_10215</name>
</gene>
<evidence type="ECO:0000313" key="7">
    <source>
        <dbReference type="Proteomes" id="UP000642488"/>
    </source>
</evidence>
<evidence type="ECO:0000259" key="5">
    <source>
        <dbReference type="Pfam" id="PF17101"/>
    </source>
</evidence>
<keyword evidence="2" id="KW-0808">Transferase</keyword>
<dbReference type="GO" id="GO:0016772">
    <property type="term" value="F:transferase activity, transferring phosphorus-containing groups"/>
    <property type="evidence" value="ECO:0007669"/>
    <property type="project" value="InterPro"/>
</dbReference>